<reference evidence="2 3" key="1">
    <citation type="submission" date="2023-09" db="EMBL/GenBank/DDBJ databases">
        <title>Complete Genome and Methylome dissection of Bacillus brevis NEB573 original source of BbsI restriction endonuclease.</title>
        <authorList>
            <person name="Fomenkov A."/>
            <person name="Roberts R.D."/>
        </authorList>
    </citation>
    <scope>NUCLEOTIDE SEQUENCE [LARGE SCALE GENOMIC DNA]</scope>
    <source>
        <strain evidence="2 3">NEB573</strain>
    </source>
</reference>
<dbReference type="Pfam" id="PF00111">
    <property type="entry name" value="Fer2"/>
    <property type="match status" value="1"/>
</dbReference>
<dbReference type="Proteomes" id="UP001256827">
    <property type="component" value="Chromosome"/>
</dbReference>
<dbReference type="InterPro" id="IPR006058">
    <property type="entry name" value="2Fe2S_fd_BS"/>
</dbReference>
<accession>A0ABY9TAR6</accession>
<dbReference type="CDD" id="cd00207">
    <property type="entry name" value="fer2"/>
    <property type="match status" value="1"/>
</dbReference>
<dbReference type="PROSITE" id="PS00197">
    <property type="entry name" value="2FE2S_FER_1"/>
    <property type="match status" value="1"/>
</dbReference>
<dbReference type="PROSITE" id="PS51085">
    <property type="entry name" value="2FE2S_FER_2"/>
    <property type="match status" value="1"/>
</dbReference>
<dbReference type="EMBL" id="CP134050">
    <property type="protein sequence ID" value="WNC16544.1"/>
    <property type="molecule type" value="Genomic_DNA"/>
</dbReference>
<evidence type="ECO:0000313" key="2">
    <source>
        <dbReference type="EMBL" id="WNC16544.1"/>
    </source>
</evidence>
<dbReference type="RefSeq" id="WP_310771297.1">
    <property type="nucleotide sequence ID" value="NZ_CP134050.1"/>
</dbReference>
<protein>
    <submittedName>
        <fullName evidence="2">2Fe-2S iron-sulfur cluster-binding protein</fullName>
    </submittedName>
</protein>
<proteinExistence type="predicted"/>
<sequence length="104" mass="11593">MEQSESKEFVVTVVQGDVQTDVPLKSGENLLMGLVRANMPVEFFCTTGKCTTCRQRMDIPEGSAEAPSETEQYRLGREAIASGYRLACQVYVKGPIRVYLDDPR</sequence>
<evidence type="ECO:0000313" key="3">
    <source>
        <dbReference type="Proteomes" id="UP001256827"/>
    </source>
</evidence>
<gene>
    <name evidence="2" type="ORF">RGB73_09550</name>
</gene>
<name>A0ABY9TAR6_BREBE</name>
<dbReference type="InterPro" id="IPR036010">
    <property type="entry name" value="2Fe-2S_ferredoxin-like_sf"/>
</dbReference>
<dbReference type="SUPFAM" id="SSF54292">
    <property type="entry name" value="2Fe-2S ferredoxin-like"/>
    <property type="match status" value="1"/>
</dbReference>
<organism evidence="2 3">
    <name type="scientific">Brevibacillus brevis</name>
    <name type="common">Bacillus brevis</name>
    <dbReference type="NCBI Taxonomy" id="1393"/>
    <lineage>
        <taxon>Bacteria</taxon>
        <taxon>Bacillati</taxon>
        <taxon>Bacillota</taxon>
        <taxon>Bacilli</taxon>
        <taxon>Bacillales</taxon>
        <taxon>Paenibacillaceae</taxon>
        <taxon>Brevibacillus</taxon>
    </lineage>
</organism>
<evidence type="ECO:0000259" key="1">
    <source>
        <dbReference type="PROSITE" id="PS51085"/>
    </source>
</evidence>
<dbReference type="Gene3D" id="3.10.20.30">
    <property type="match status" value="1"/>
</dbReference>
<keyword evidence="3" id="KW-1185">Reference proteome</keyword>
<dbReference type="InterPro" id="IPR001041">
    <property type="entry name" value="2Fe-2S_ferredoxin-type"/>
</dbReference>
<feature type="domain" description="2Fe-2S ferredoxin-type" evidence="1">
    <location>
        <begin position="9"/>
        <end position="104"/>
    </location>
</feature>
<dbReference type="InterPro" id="IPR012675">
    <property type="entry name" value="Beta-grasp_dom_sf"/>
</dbReference>